<protein>
    <recommendedName>
        <fullName evidence="3">DUF465 domain-containing protein</fullName>
    </recommendedName>
</protein>
<evidence type="ECO:0008006" key="3">
    <source>
        <dbReference type="Google" id="ProtNLM"/>
    </source>
</evidence>
<comment type="caution">
    <text evidence="1">The sequence shown here is derived from an EMBL/GenBank/DDBJ whole genome shotgun (WGS) entry which is preliminary data.</text>
</comment>
<gene>
    <name evidence="1" type="ORF">A2Y62_00285</name>
</gene>
<dbReference type="EMBL" id="MFGW01000098">
    <property type="protein sequence ID" value="OGF66084.1"/>
    <property type="molecule type" value="Genomic_DNA"/>
</dbReference>
<dbReference type="AlphaFoldDB" id="A0A1F5VRJ2"/>
<evidence type="ECO:0000313" key="1">
    <source>
        <dbReference type="EMBL" id="OGF66084.1"/>
    </source>
</evidence>
<dbReference type="Gene3D" id="6.10.280.50">
    <property type="match status" value="1"/>
</dbReference>
<organism evidence="1 2">
    <name type="scientific">Candidatus Fischerbacteria bacterium RBG_13_37_8</name>
    <dbReference type="NCBI Taxonomy" id="1817863"/>
    <lineage>
        <taxon>Bacteria</taxon>
        <taxon>Candidatus Fischeribacteriota</taxon>
    </lineage>
</organism>
<dbReference type="STRING" id="1817863.A2Y62_00285"/>
<sequence length="78" mass="9756">MDEETVKKKLMAEDQEFNELIHEHQQCEEKLKFFDEKKYLTEEERIREVEIKKMKLGIKDKIYQRIRVYQQNLENQNH</sequence>
<evidence type="ECO:0000313" key="2">
    <source>
        <dbReference type="Proteomes" id="UP000178943"/>
    </source>
</evidence>
<accession>A0A1F5VRJ2</accession>
<reference evidence="1 2" key="1">
    <citation type="journal article" date="2016" name="Nat. Commun.">
        <title>Thousands of microbial genomes shed light on interconnected biogeochemical processes in an aquifer system.</title>
        <authorList>
            <person name="Anantharaman K."/>
            <person name="Brown C.T."/>
            <person name="Hug L.A."/>
            <person name="Sharon I."/>
            <person name="Castelle C.J."/>
            <person name="Probst A.J."/>
            <person name="Thomas B.C."/>
            <person name="Singh A."/>
            <person name="Wilkins M.J."/>
            <person name="Karaoz U."/>
            <person name="Brodie E.L."/>
            <person name="Williams K.H."/>
            <person name="Hubbard S.S."/>
            <person name="Banfield J.F."/>
        </authorList>
    </citation>
    <scope>NUCLEOTIDE SEQUENCE [LARGE SCALE GENOMIC DNA]</scope>
</reference>
<dbReference type="InterPro" id="IPR038444">
    <property type="entry name" value="DUF465_sf"/>
</dbReference>
<dbReference type="Proteomes" id="UP000178943">
    <property type="component" value="Unassembled WGS sequence"/>
</dbReference>
<name>A0A1F5VRJ2_9BACT</name>
<proteinExistence type="predicted"/>